<sequence>MQNYSNISDNLSFALNVDDNFKGSNKFIAYDILLFLLIYSLLIPLIILCWVLILRFLRNRGLITSTQENAIASNIKDIPLVGLPRSITHYNLPIGSECPVN</sequence>
<comment type="caution">
    <text evidence="1">The sequence shown here is derived from an EMBL/GenBank/DDBJ whole genome shotgun (WGS) entry which is preliminary data.</text>
</comment>
<accession>A0ACB0Y349</accession>
<protein>
    <submittedName>
        <fullName evidence="1">Uncharacterized protein</fullName>
    </submittedName>
</protein>
<proteinExistence type="predicted"/>
<evidence type="ECO:0000313" key="2">
    <source>
        <dbReference type="Proteomes" id="UP001497535"/>
    </source>
</evidence>
<organism evidence="1 2">
    <name type="scientific">Meloidogyne enterolobii</name>
    <name type="common">Root-knot nematode worm</name>
    <name type="synonym">Meloidogyne mayaguensis</name>
    <dbReference type="NCBI Taxonomy" id="390850"/>
    <lineage>
        <taxon>Eukaryota</taxon>
        <taxon>Metazoa</taxon>
        <taxon>Ecdysozoa</taxon>
        <taxon>Nematoda</taxon>
        <taxon>Chromadorea</taxon>
        <taxon>Rhabditida</taxon>
        <taxon>Tylenchina</taxon>
        <taxon>Tylenchomorpha</taxon>
        <taxon>Tylenchoidea</taxon>
        <taxon>Meloidogynidae</taxon>
        <taxon>Meloidogyninae</taxon>
        <taxon>Meloidogyne</taxon>
    </lineage>
</organism>
<name>A0ACB0Y349_MELEN</name>
<reference evidence="1" key="1">
    <citation type="submission" date="2023-11" db="EMBL/GenBank/DDBJ databases">
        <authorList>
            <person name="Poullet M."/>
        </authorList>
    </citation>
    <scope>NUCLEOTIDE SEQUENCE</scope>
    <source>
        <strain evidence="1">E1834</strain>
    </source>
</reference>
<dbReference type="EMBL" id="CAVMJV010000005">
    <property type="protein sequence ID" value="CAK5029120.1"/>
    <property type="molecule type" value="Genomic_DNA"/>
</dbReference>
<evidence type="ECO:0000313" key="1">
    <source>
        <dbReference type="EMBL" id="CAK5029120.1"/>
    </source>
</evidence>
<keyword evidence="2" id="KW-1185">Reference proteome</keyword>
<dbReference type="Proteomes" id="UP001497535">
    <property type="component" value="Unassembled WGS sequence"/>
</dbReference>
<gene>
    <name evidence="1" type="ORF">MENTE1834_LOCUS6820</name>
</gene>